<organism evidence="1 2">
    <name type="scientific">Shimazuella alba</name>
    <dbReference type="NCBI Taxonomy" id="2690964"/>
    <lineage>
        <taxon>Bacteria</taxon>
        <taxon>Bacillati</taxon>
        <taxon>Bacillota</taxon>
        <taxon>Bacilli</taxon>
        <taxon>Bacillales</taxon>
        <taxon>Thermoactinomycetaceae</taxon>
        <taxon>Shimazuella</taxon>
    </lineage>
</organism>
<name>A0A6I4VSC5_9BACL</name>
<evidence type="ECO:0000313" key="2">
    <source>
        <dbReference type="Proteomes" id="UP000430692"/>
    </source>
</evidence>
<dbReference type="RefSeq" id="WP_160799857.1">
    <property type="nucleotide sequence ID" value="NZ_WUUL01000002.1"/>
</dbReference>
<proteinExistence type="predicted"/>
<keyword evidence="2" id="KW-1185">Reference proteome</keyword>
<accession>A0A6I4VSC5</accession>
<evidence type="ECO:0000313" key="1">
    <source>
        <dbReference type="EMBL" id="MXQ52710.1"/>
    </source>
</evidence>
<comment type="caution">
    <text evidence="1">The sequence shown here is derived from an EMBL/GenBank/DDBJ whole genome shotgun (WGS) entry which is preliminary data.</text>
</comment>
<sequence>MIESSAESCLPIELALGSEVLVLSRAFDIENPQFLKIASKSSINIIVGPSNSYEYSIQYGLYRDGNLLSSVSLEEQDNKPLGAIQSYLQTPELDWEDTPSAGSGQYELKISVSGSNLLLVTCNTRALNIQPSE</sequence>
<gene>
    <name evidence="1" type="ORF">GSM42_02985</name>
</gene>
<protein>
    <submittedName>
        <fullName evidence="1">Uncharacterized protein</fullName>
    </submittedName>
</protein>
<dbReference type="EMBL" id="WUUL01000002">
    <property type="protein sequence ID" value="MXQ52710.1"/>
    <property type="molecule type" value="Genomic_DNA"/>
</dbReference>
<reference evidence="1 2" key="1">
    <citation type="submission" date="2019-12" db="EMBL/GenBank/DDBJ databases">
        <title>Whole-genome analyses of novel actinobacteria.</title>
        <authorList>
            <person name="Sahin N."/>
            <person name="Saygin H."/>
        </authorList>
    </citation>
    <scope>NUCLEOTIDE SEQUENCE [LARGE SCALE GENOMIC DNA]</scope>
    <source>
        <strain evidence="1 2">KC615</strain>
    </source>
</reference>
<dbReference type="AlphaFoldDB" id="A0A6I4VSC5"/>
<dbReference type="Proteomes" id="UP000430692">
    <property type="component" value="Unassembled WGS sequence"/>
</dbReference>